<feature type="binding site" evidence="8">
    <location>
        <begin position="9"/>
        <end position="16"/>
    </location>
    <ligand>
        <name>GTP</name>
        <dbReference type="ChEBI" id="CHEBI:37565"/>
        <label>1</label>
    </ligand>
</feature>
<comment type="subunit">
    <text evidence="8">Associates with the 50S ribosomal subunit.</text>
</comment>
<comment type="similarity">
    <text evidence="1 8 9 10">Belongs to the TRAFAC class TrmE-Era-EngA-EngB-Septin-like GTPase superfamily. EngA (Der) GTPase family.</text>
</comment>
<feature type="region of interest" description="Disordered" evidence="11">
    <location>
        <begin position="461"/>
        <end position="488"/>
    </location>
</feature>
<keyword evidence="5 8" id="KW-0547">Nucleotide-binding</keyword>
<dbReference type="PRINTS" id="PR00326">
    <property type="entry name" value="GTP1OBG"/>
</dbReference>
<dbReference type="SUPFAM" id="SSF52540">
    <property type="entry name" value="P-loop containing nucleoside triphosphate hydrolases"/>
    <property type="match status" value="2"/>
</dbReference>
<evidence type="ECO:0000259" key="12">
    <source>
        <dbReference type="PROSITE" id="PS51712"/>
    </source>
</evidence>
<dbReference type="CDD" id="cd01894">
    <property type="entry name" value="EngA1"/>
    <property type="match status" value="1"/>
</dbReference>
<feature type="compositionally biased region" description="Basic residues" evidence="11">
    <location>
        <begin position="469"/>
        <end position="488"/>
    </location>
</feature>
<feature type="binding site" evidence="8">
    <location>
        <begin position="119"/>
        <end position="122"/>
    </location>
    <ligand>
        <name>GTP</name>
        <dbReference type="ChEBI" id="CHEBI:37565"/>
        <label>1</label>
    </ligand>
</feature>
<keyword evidence="4 10" id="KW-0677">Repeat</keyword>
<evidence type="ECO:0000256" key="1">
    <source>
        <dbReference type="ARBA" id="ARBA00008279"/>
    </source>
</evidence>
<feature type="binding site" evidence="8">
    <location>
        <begin position="56"/>
        <end position="60"/>
    </location>
    <ligand>
        <name>GTP</name>
        <dbReference type="ChEBI" id="CHEBI:37565"/>
        <label>1</label>
    </ligand>
</feature>
<evidence type="ECO:0000256" key="11">
    <source>
        <dbReference type="SAM" id="MobiDB-lite"/>
    </source>
</evidence>
<keyword evidence="6 8" id="KW-0342">GTP-binding</keyword>
<feature type="domain" description="EngA-type G" evidence="12">
    <location>
        <begin position="204"/>
        <end position="379"/>
    </location>
</feature>
<evidence type="ECO:0000256" key="2">
    <source>
        <dbReference type="ARBA" id="ARBA00020953"/>
    </source>
</evidence>
<dbReference type="Gene3D" id="3.40.50.300">
    <property type="entry name" value="P-loop containing nucleotide triphosphate hydrolases"/>
    <property type="match status" value="2"/>
</dbReference>
<evidence type="ECO:0000256" key="3">
    <source>
        <dbReference type="ARBA" id="ARBA00022517"/>
    </source>
</evidence>
<dbReference type="InterPro" id="IPR032859">
    <property type="entry name" value="KH_dom-like"/>
</dbReference>
<evidence type="ECO:0000313" key="13">
    <source>
        <dbReference type="EMBL" id="TMV06361.1"/>
    </source>
</evidence>
<dbReference type="PANTHER" id="PTHR43834:SF6">
    <property type="entry name" value="GTPASE DER"/>
    <property type="match status" value="1"/>
</dbReference>
<dbReference type="InterPro" id="IPR006073">
    <property type="entry name" value="GTP-bd"/>
</dbReference>
<dbReference type="InterPro" id="IPR015946">
    <property type="entry name" value="KH_dom-like_a/b"/>
</dbReference>
<dbReference type="PROSITE" id="PS51712">
    <property type="entry name" value="G_ENGA"/>
    <property type="match status" value="2"/>
</dbReference>
<dbReference type="PANTHER" id="PTHR43834">
    <property type="entry name" value="GTPASE DER"/>
    <property type="match status" value="1"/>
</dbReference>
<reference evidence="13 14" key="1">
    <citation type="submission" date="2019-05" db="EMBL/GenBank/DDBJ databases">
        <title>Ruegeria sp. nov., isolated from tidal flat.</title>
        <authorList>
            <person name="Kim W."/>
        </authorList>
    </citation>
    <scope>NUCLEOTIDE SEQUENCE [LARGE SCALE GENOMIC DNA]</scope>
    <source>
        <strain evidence="13 14">CAU 1488</strain>
    </source>
</reference>
<dbReference type="InterPro" id="IPR005225">
    <property type="entry name" value="Small_GTP-bd"/>
</dbReference>
<feature type="binding site" evidence="8">
    <location>
        <begin position="210"/>
        <end position="217"/>
    </location>
    <ligand>
        <name>GTP</name>
        <dbReference type="ChEBI" id="CHEBI:37565"/>
        <label>2</label>
    </ligand>
</feature>
<dbReference type="RefSeq" id="WP_138843498.1">
    <property type="nucleotide sequence ID" value="NZ_VCPD01000005.1"/>
</dbReference>
<evidence type="ECO:0000313" key="14">
    <source>
        <dbReference type="Proteomes" id="UP001193035"/>
    </source>
</evidence>
<gene>
    <name evidence="8" type="primary">der</name>
    <name evidence="13" type="ORF">FGK63_14490</name>
</gene>
<accession>A0ABY2WVR0</accession>
<feature type="binding site" evidence="8">
    <location>
        <begin position="322"/>
        <end position="325"/>
    </location>
    <ligand>
        <name>GTP</name>
        <dbReference type="ChEBI" id="CHEBI:37565"/>
        <label>2</label>
    </ligand>
</feature>
<evidence type="ECO:0000256" key="10">
    <source>
        <dbReference type="RuleBase" id="RU004481"/>
    </source>
</evidence>
<evidence type="ECO:0000256" key="6">
    <source>
        <dbReference type="ARBA" id="ARBA00023134"/>
    </source>
</evidence>
<feature type="binding site" evidence="8">
    <location>
        <begin position="257"/>
        <end position="261"/>
    </location>
    <ligand>
        <name>GTP</name>
        <dbReference type="ChEBI" id="CHEBI:37565"/>
        <label>2</label>
    </ligand>
</feature>
<feature type="domain" description="EngA-type G" evidence="12">
    <location>
        <begin position="3"/>
        <end position="167"/>
    </location>
</feature>
<evidence type="ECO:0000256" key="8">
    <source>
        <dbReference type="HAMAP-Rule" id="MF_00195"/>
    </source>
</evidence>
<dbReference type="InterPro" id="IPR031166">
    <property type="entry name" value="G_ENGA"/>
</dbReference>
<keyword evidence="3 8" id="KW-0690">Ribosome biogenesis</keyword>
<comment type="caution">
    <text evidence="13">The sequence shown here is derived from an EMBL/GenBank/DDBJ whole genome shotgun (WGS) entry which is preliminary data.</text>
</comment>
<dbReference type="Pfam" id="PF14714">
    <property type="entry name" value="KH_dom-like"/>
    <property type="match status" value="1"/>
</dbReference>
<organism evidence="13 14">
    <name type="scientific">Ruegeria sediminis</name>
    <dbReference type="NCBI Taxonomy" id="2583820"/>
    <lineage>
        <taxon>Bacteria</taxon>
        <taxon>Pseudomonadati</taxon>
        <taxon>Pseudomonadota</taxon>
        <taxon>Alphaproteobacteria</taxon>
        <taxon>Rhodobacterales</taxon>
        <taxon>Roseobacteraceae</taxon>
        <taxon>Ruegeria</taxon>
    </lineage>
</organism>
<dbReference type="NCBIfam" id="TIGR00231">
    <property type="entry name" value="small_GTP"/>
    <property type="match status" value="2"/>
</dbReference>
<dbReference type="Proteomes" id="UP001193035">
    <property type="component" value="Unassembled WGS sequence"/>
</dbReference>
<evidence type="ECO:0000256" key="5">
    <source>
        <dbReference type="ARBA" id="ARBA00022741"/>
    </source>
</evidence>
<dbReference type="EMBL" id="VCPD01000005">
    <property type="protein sequence ID" value="TMV06361.1"/>
    <property type="molecule type" value="Genomic_DNA"/>
</dbReference>
<dbReference type="InterPro" id="IPR027417">
    <property type="entry name" value="P-loop_NTPase"/>
</dbReference>
<dbReference type="InterPro" id="IPR016484">
    <property type="entry name" value="GTPase_Der"/>
</dbReference>
<dbReference type="HAMAP" id="MF_00195">
    <property type="entry name" value="GTPase_Der"/>
    <property type="match status" value="1"/>
</dbReference>
<proteinExistence type="inferred from homology"/>
<evidence type="ECO:0000256" key="7">
    <source>
        <dbReference type="ARBA" id="ARBA00032345"/>
    </source>
</evidence>
<protein>
    <recommendedName>
        <fullName evidence="2 8">GTPase Der</fullName>
    </recommendedName>
    <alternativeName>
        <fullName evidence="7 8">GTP-binding protein EngA</fullName>
    </alternativeName>
</protein>
<dbReference type="CDD" id="cd01895">
    <property type="entry name" value="EngA2"/>
    <property type="match status" value="1"/>
</dbReference>
<dbReference type="Pfam" id="PF01926">
    <property type="entry name" value="MMR_HSR1"/>
    <property type="match status" value="2"/>
</dbReference>
<dbReference type="Gene3D" id="3.30.300.20">
    <property type="match status" value="1"/>
</dbReference>
<dbReference type="PIRSF" id="PIRSF006485">
    <property type="entry name" value="GTP-binding_EngA"/>
    <property type="match status" value="1"/>
</dbReference>
<name>A0ABY2WVR0_9RHOB</name>
<evidence type="ECO:0000256" key="9">
    <source>
        <dbReference type="PROSITE-ProRule" id="PRU01049"/>
    </source>
</evidence>
<sequence>MSLTLAIVGRPNVGKSTLFNRLVGKRLALVDDQPGVTRDLREGEARLGDLRFTVIDTAGLEDATDDSLQGRMRRLTERAVDMADVCLFLIDARAGITPVDEMFAEILRKRSEHVILAANKAEGAAADAGVLEAYGLGLGEPIRLSGEHGEGMADLYAALMPIADAMAEEAAEVEVVEAPATDVELPEDEDGEFEAAAITAAKPLQVAVVGRPNAGKSTLINKILGEERLLTGPEAGITRDAISLSIDWGGTPMRIFDTAGMRKKAKVQEKLEKLSVSDGLRAVKFAEVVVVLLDAAIPFEQQDLRIADLAEREGRAVVVAVNKWDVEEHRQEKLRELKEAFERLLPQLRGAPLVTVSAKTGRGLDRLHDAILRAHDVWNRRVPTAALNRWLTGMLEQHPPPAPQGKRIKLRYMTQAKTRPPGFVVMCSHPDKMPASYSRYLVNGLREDFDMPGTPIRLTLRGQGDKNPYKGRRKKNAGALAKHLKGKG</sequence>
<keyword evidence="14" id="KW-1185">Reference proteome</keyword>
<evidence type="ECO:0000256" key="4">
    <source>
        <dbReference type="ARBA" id="ARBA00022737"/>
    </source>
</evidence>
<comment type="function">
    <text evidence="8 10">GTPase that plays an essential role in the late steps of ribosome biogenesis.</text>
</comment>
<dbReference type="NCBIfam" id="TIGR03594">
    <property type="entry name" value="GTPase_EngA"/>
    <property type="match status" value="1"/>
</dbReference>